<evidence type="ECO:0000256" key="2">
    <source>
        <dbReference type="ARBA" id="ARBA00004613"/>
    </source>
</evidence>
<keyword evidence="13" id="KW-1185">Reference proteome</keyword>
<comment type="subcellular location">
    <subcellularLocation>
        <location evidence="2">Secreted</location>
    </subcellularLocation>
</comment>
<dbReference type="EC" id="3.2.1.78" evidence="4"/>
<evidence type="ECO:0000256" key="6">
    <source>
        <dbReference type="ARBA" id="ARBA00022729"/>
    </source>
</evidence>
<dbReference type="InterPro" id="IPR011042">
    <property type="entry name" value="6-blade_b-propeller_TolB-like"/>
</dbReference>
<evidence type="ECO:0000256" key="1">
    <source>
        <dbReference type="ARBA" id="ARBA00001678"/>
    </source>
</evidence>
<comment type="similarity">
    <text evidence="3">Belongs to the glycosyl hydrolase 5 (cellulase A) family.</text>
</comment>
<feature type="domain" description="Glycoside hydrolase family 5" evidence="11">
    <location>
        <begin position="47"/>
        <end position="394"/>
    </location>
</feature>
<keyword evidence="6 10" id="KW-0732">Signal</keyword>
<comment type="catalytic activity">
    <reaction evidence="1">
        <text>Random hydrolysis of (1-&gt;4)-beta-D-mannosidic linkages in mannans, galactomannans and glucomannans.</text>
        <dbReference type="EC" id="3.2.1.78"/>
    </reaction>
</comment>
<feature type="chain" id="PRO_5023068753" description="mannan endo-1,4-beta-mannosidase" evidence="10">
    <location>
        <begin position="40"/>
        <end position="830"/>
    </location>
</feature>
<proteinExistence type="inferred from homology"/>
<name>A0A5B8MJY6_9CHLO</name>
<dbReference type="GO" id="GO:0005576">
    <property type="term" value="C:extracellular region"/>
    <property type="evidence" value="ECO:0007669"/>
    <property type="project" value="UniProtKB-SubCell"/>
</dbReference>
<keyword evidence="9" id="KW-0326">Glycosidase</keyword>
<dbReference type="PANTHER" id="PTHR31451:SF39">
    <property type="entry name" value="MANNAN ENDO-1,4-BETA-MANNOSIDASE 1"/>
    <property type="match status" value="1"/>
</dbReference>
<evidence type="ECO:0000256" key="10">
    <source>
        <dbReference type="SAM" id="SignalP"/>
    </source>
</evidence>
<dbReference type="PANTHER" id="PTHR31451">
    <property type="match status" value="1"/>
</dbReference>
<sequence>MAPVTTTTCVTKPASSSFLFRACVPVVLLLLFATRGAVAEIKDKDPFVRAEGTSFVLGKEPYYANAFNAYQLTEGAGDWGRVGKLAAKDILKQARESGLNVLRTFGFAGRLERNALMTGPGEYNEKMLEALDFVLDEASKNDIRVVLVLENYWDTAMDPSNPTHANGIHKYLNWVKSSPRNATLTPDDFFADADCKRMYKDHVKFLLNRKNTVNGRVYKNDPAILSYDIMNEPRCEECGKVLQSWIDEMAAHVRGIDGNHMITVGEDGFYSSEFSDEDHLRMNPGEWANTQGQDFVANHAGKDISYAAIHIWPDDWNHREVRFQHDWILQHVSDAENKLKKPFVIEEFGKTRDAGESYDRRNRFLETAFLDAENNVLKGGAVSGTGWWNWYGRGDGRGDGYAIYSGDKSTFDVINKFSKRLRRAVAGKDKKAVAFTSEEFNDLYGMLSSEGSVETIGGSSGEPGFSDGQAKKSKFNEPHGLALTADGKHLFVADKENHCIRLVNTETGRTSTVAGKAGEPGLINGSVKEALFNQPVAVAAPGSGKFLLVADAGNNVVRKVDLETGIVSTFLEKETPFGWIGNPQGISCDDACEKVILVDSGNSRVLDISGGEVKIVAGPEDKGWEKKGFQDGPASNASFSFPLNSAMSSDGRVAFIASNDNTAIRKVSLVSGEVSTLAGDGKDGKRDSGNIFNEPARFRWPMGVALTPDRKYLLVADQYNHRIRVVDTETGDVRTVAGWVQGFQDGALIAKDTKDLKSFTAAMFNTPRGVAVRSGGDSLDIYVADSANHAIRKVHVKLGEKIQESPKNACKRYPNGCIDDGKIVVRSTGA</sequence>
<protein>
    <recommendedName>
        <fullName evidence="4">mannan endo-1,4-beta-mannosidase</fullName>
        <ecNumber evidence="4">3.2.1.78</ecNumber>
    </recommendedName>
</protein>
<dbReference type="Proteomes" id="UP000316726">
    <property type="component" value="Chromosome 4"/>
</dbReference>
<evidence type="ECO:0000313" key="12">
    <source>
        <dbReference type="EMBL" id="QDZ20786.1"/>
    </source>
</evidence>
<dbReference type="Pfam" id="PF26410">
    <property type="entry name" value="GH5_mannosidase"/>
    <property type="match status" value="1"/>
</dbReference>
<keyword evidence="7" id="KW-0677">Repeat</keyword>
<dbReference type="AlphaFoldDB" id="A0A5B8MJY6"/>
<evidence type="ECO:0000256" key="8">
    <source>
        <dbReference type="ARBA" id="ARBA00022801"/>
    </source>
</evidence>
<evidence type="ECO:0000256" key="7">
    <source>
        <dbReference type="ARBA" id="ARBA00022737"/>
    </source>
</evidence>
<evidence type="ECO:0000313" key="13">
    <source>
        <dbReference type="Proteomes" id="UP000316726"/>
    </source>
</evidence>
<dbReference type="InterPro" id="IPR045053">
    <property type="entry name" value="MAN-like"/>
</dbReference>
<dbReference type="GO" id="GO:0016985">
    <property type="term" value="F:mannan endo-1,4-beta-mannosidase activity"/>
    <property type="evidence" value="ECO:0007669"/>
    <property type="project" value="UniProtKB-EC"/>
</dbReference>
<dbReference type="EMBL" id="CP031037">
    <property type="protein sequence ID" value="QDZ20786.1"/>
    <property type="molecule type" value="Genomic_DNA"/>
</dbReference>
<reference evidence="12 13" key="1">
    <citation type="submission" date="2018-07" db="EMBL/GenBank/DDBJ databases">
        <title>The complete nuclear genome of the prasinophyte Chloropicon primus (CCMP1205).</title>
        <authorList>
            <person name="Pombert J.-F."/>
            <person name="Otis C."/>
            <person name="Turmel M."/>
            <person name="Lemieux C."/>
        </authorList>
    </citation>
    <scope>NUCLEOTIDE SEQUENCE [LARGE SCALE GENOMIC DNA]</scope>
    <source>
        <strain evidence="12 13">CCMP1205</strain>
    </source>
</reference>
<evidence type="ECO:0000256" key="3">
    <source>
        <dbReference type="ARBA" id="ARBA00005641"/>
    </source>
</evidence>
<dbReference type="InterPro" id="IPR017853">
    <property type="entry name" value="GH"/>
</dbReference>
<organism evidence="12 13">
    <name type="scientific">Chloropicon primus</name>
    <dbReference type="NCBI Taxonomy" id="1764295"/>
    <lineage>
        <taxon>Eukaryota</taxon>
        <taxon>Viridiplantae</taxon>
        <taxon>Chlorophyta</taxon>
        <taxon>Chloropicophyceae</taxon>
        <taxon>Chloropicales</taxon>
        <taxon>Chloropicaceae</taxon>
        <taxon>Chloropicon</taxon>
    </lineage>
</organism>
<feature type="signal peptide" evidence="10">
    <location>
        <begin position="1"/>
        <end position="39"/>
    </location>
</feature>
<dbReference type="SUPFAM" id="SSF51445">
    <property type="entry name" value="(Trans)glycosidases"/>
    <property type="match status" value="1"/>
</dbReference>
<dbReference type="GO" id="GO:0000272">
    <property type="term" value="P:polysaccharide catabolic process"/>
    <property type="evidence" value="ECO:0007669"/>
    <property type="project" value="InterPro"/>
</dbReference>
<evidence type="ECO:0000256" key="4">
    <source>
        <dbReference type="ARBA" id="ARBA00012706"/>
    </source>
</evidence>
<dbReference type="Gene3D" id="3.20.20.80">
    <property type="entry name" value="Glycosidases"/>
    <property type="match status" value="1"/>
</dbReference>
<evidence type="ECO:0000256" key="5">
    <source>
        <dbReference type="ARBA" id="ARBA00022525"/>
    </source>
</evidence>
<gene>
    <name evidence="12" type="ORF">A3770_04p33040</name>
</gene>
<evidence type="ECO:0000259" key="11">
    <source>
        <dbReference type="Pfam" id="PF26410"/>
    </source>
</evidence>
<keyword evidence="8 12" id="KW-0378">Hydrolase</keyword>
<keyword evidence="5" id="KW-0964">Secreted</keyword>
<accession>A0A5B8MJY6</accession>
<dbReference type="InterPro" id="IPR001258">
    <property type="entry name" value="NHL_repeat"/>
</dbReference>
<evidence type="ECO:0000256" key="9">
    <source>
        <dbReference type="ARBA" id="ARBA00023295"/>
    </source>
</evidence>
<dbReference type="OrthoDB" id="406631at2759"/>
<dbReference type="Gene3D" id="2.120.10.30">
    <property type="entry name" value="TolB, C-terminal domain"/>
    <property type="match status" value="3"/>
</dbReference>
<dbReference type="SUPFAM" id="SSF101898">
    <property type="entry name" value="NHL repeat"/>
    <property type="match status" value="1"/>
</dbReference>
<dbReference type="Pfam" id="PF01436">
    <property type="entry name" value="NHL"/>
    <property type="match status" value="1"/>
</dbReference>
<dbReference type="InterPro" id="IPR001547">
    <property type="entry name" value="Glyco_hydro_5"/>
</dbReference>
<dbReference type="STRING" id="1764295.A0A5B8MJY6"/>